<sequence length="66" mass="7913">MFMRILMPLFDALEKSFSHAVLDEIGVKFEEFRANQRFDRRSYSSLLNERVKVWKLNPFVFDVKGI</sequence>
<organism evidence="1 2">
    <name type="scientific">Eutypa lata (strain UCR-EL1)</name>
    <name type="common">Grapevine dieback disease fungus</name>
    <name type="synonym">Eutypa armeniacae</name>
    <dbReference type="NCBI Taxonomy" id="1287681"/>
    <lineage>
        <taxon>Eukaryota</taxon>
        <taxon>Fungi</taxon>
        <taxon>Dikarya</taxon>
        <taxon>Ascomycota</taxon>
        <taxon>Pezizomycotina</taxon>
        <taxon>Sordariomycetes</taxon>
        <taxon>Xylariomycetidae</taxon>
        <taxon>Xylariales</taxon>
        <taxon>Diatrypaceae</taxon>
        <taxon>Eutypa</taxon>
    </lineage>
</organism>
<dbReference type="KEGG" id="ela:UCREL1_787"/>
<gene>
    <name evidence="1" type="ORF">UCREL1_787</name>
</gene>
<evidence type="ECO:0000313" key="1">
    <source>
        <dbReference type="EMBL" id="EMR72160.1"/>
    </source>
</evidence>
<dbReference type="Proteomes" id="UP000012174">
    <property type="component" value="Unassembled WGS sequence"/>
</dbReference>
<proteinExistence type="predicted"/>
<reference evidence="2" key="1">
    <citation type="journal article" date="2013" name="Genome Announc.">
        <title>Draft genome sequence of the grapevine dieback fungus Eutypa lata UCR-EL1.</title>
        <authorList>
            <person name="Blanco-Ulate B."/>
            <person name="Rolshausen P.E."/>
            <person name="Cantu D."/>
        </authorList>
    </citation>
    <scope>NUCLEOTIDE SEQUENCE [LARGE SCALE GENOMIC DNA]</scope>
    <source>
        <strain evidence="2">UCR-EL1</strain>
    </source>
</reference>
<accession>M7TZS5</accession>
<dbReference type="AlphaFoldDB" id="M7TZS5"/>
<evidence type="ECO:0000313" key="2">
    <source>
        <dbReference type="Proteomes" id="UP000012174"/>
    </source>
</evidence>
<keyword evidence="2" id="KW-1185">Reference proteome</keyword>
<name>M7TZS5_EUTLA</name>
<dbReference type="HOGENOM" id="CLU_2831199_0_0_1"/>
<protein>
    <submittedName>
        <fullName evidence="1">Uncharacterized protein</fullName>
    </submittedName>
</protein>
<dbReference type="EMBL" id="KB705512">
    <property type="protein sequence ID" value="EMR72160.1"/>
    <property type="molecule type" value="Genomic_DNA"/>
</dbReference>